<dbReference type="SUPFAM" id="SSF55347">
    <property type="entry name" value="Glyceraldehyde-3-phosphate dehydrogenase-like, C-terminal domain"/>
    <property type="match status" value="1"/>
</dbReference>
<dbReference type="PANTHER" id="PTHR43818">
    <property type="entry name" value="BCDNA.GH03377"/>
    <property type="match status" value="1"/>
</dbReference>
<proteinExistence type="predicted"/>
<name>A0A5C6F783_9BACT</name>
<dbReference type="Pfam" id="PF01408">
    <property type="entry name" value="GFO_IDH_MocA"/>
    <property type="match status" value="1"/>
</dbReference>
<keyword evidence="3" id="KW-0560">Oxidoreductase</keyword>
<dbReference type="Proteomes" id="UP000318288">
    <property type="component" value="Unassembled WGS sequence"/>
</dbReference>
<accession>A0A5C6F783</accession>
<sequence>MSQTTRRSFLQTSLAGGLFMGITAKSYRATFAAESPNERVRVGMIGVGNQGGPKNNMKYFLGNIEALCDLDQTYLAEAGAFLQKEANRSAVMTDDYRRLLDSKDIDAVVVTTPDQWHALMTIEACQAGKDVYCEKPLTLAIGEGKPMIDAARKHGRVVQTGTMQRSGKEFNLAVKLVRDGLLGKASEVNVTLPGPNWIDRAKKPVPDSAPPEGFDFDRWLGPAPARAYNANRVHYLFRFFWDYSGGQQTNFGAHYLDIAQWGLGMDGSGPVSVEGKAVFNPDGWYETPDSADITYKYADGVVLNCRQVPGTPGKEQGTEFVGEKGSLFVYRGGIVANPPELLKGIEVPKIGSSEANVDHVNNFLTCVKTRNKPVADISIGHRSATVCHLGNIAVRTGKTIQWNPETETIVDDPEAAAWLTKEYRAPYSLG</sequence>
<evidence type="ECO:0000313" key="4">
    <source>
        <dbReference type="Proteomes" id="UP000318288"/>
    </source>
</evidence>
<dbReference type="PROSITE" id="PS51318">
    <property type="entry name" value="TAT"/>
    <property type="match status" value="1"/>
</dbReference>
<dbReference type="InterPro" id="IPR006311">
    <property type="entry name" value="TAT_signal"/>
</dbReference>
<feature type="domain" description="Gfo/Idh/MocA-like oxidoreductase bacterial type C-terminal" evidence="2">
    <location>
        <begin position="174"/>
        <end position="428"/>
    </location>
</feature>
<keyword evidence="4" id="KW-1185">Reference proteome</keyword>
<dbReference type="InterPro" id="IPR000683">
    <property type="entry name" value="Gfo/Idh/MocA-like_OxRdtase_N"/>
</dbReference>
<dbReference type="RefSeq" id="WP_146458196.1">
    <property type="nucleotide sequence ID" value="NZ_SJPW01000003.1"/>
</dbReference>
<evidence type="ECO:0000313" key="3">
    <source>
        <dbReference type="EMBL" id="TWU56832.1"/>
    </source>
</evidence>
<dbReference type="GO" id="GO:0000166">
    <property type="term" value="F:nucleotide binding"/>
    <property type="evidence" value="ECO:0007669"/>
    <property type="project" value="InterPro"/>
</dbReference>
<dbReference type="EMBL" id="SJPW01000003">
    <property type="protein sequence ID" value="TWU56832.1"/>
    <property type="molecule type" value="Genomic_DNA"/>
</dbReference>
<dbReference type="Pfam" id="PF19051">
    <property type="entry name" value="GFO_IDH_MocA_C2"/>
    <property type="match status" value="1"/>
</dbReference>
<dbReference type="InterPro" id="IPR050463">
    <property type="entry name" value="Gfo/Idh/MocA_oxidrdct_glycsds"/>
</dbReference>
<dbReference type="Gene3D" id="3.30.360.10">
    <property type="entry name" value="Dihydrodipicolinate Reductase, domain 2"/>
    <property type="match status" value="1"/>
</dbReference>
<organism evidence="3 4">
    <name type="scientific">Rubripirellula tenax</name>
    <dbReference type="NCBI Taxonomy" id="2528015"/>
    <lineage>
        <taxon>Bacteria</taxon>
        <taxon>Pseudomonadati</taxon>
        <taxon>Planctomycetota</taxon>
        <taxon>Planctomycetia</taxon>
        <taxon>Pirellulales</taxon>
        <taxon>Pirellulaceae</taxon>
        <taxon>Rubripirellula</taxon>
    </lineage>
</organism>
<dbReference type="InterPro" id="IPR036291">
    <property type="entry name" value="NAD(P)-bd_dom_sf"/>
</dbReference>
<reference evidence="3 4" key="1">
    <citation type="submission" date="2019-02" db="EMBL/GenBank/DDBJ databases">
        <title>Deep-cultivation of Planctomycetes and their phenomic and genomic characterization uncovers novel biology.</title>
        <authorList>
            <person name="Wiegand S."/>
            <person name="Jogler M."/>
            <person name="Boedeker C."/>
            <person name="Pinto D."/>
            <person name="Vollmers J."/>
            <person name="Rivas-Marin E."/>
            <person name="Kohn T."/>
            <person name="Peeters S.H."/>
            <person name="Heuer A."/>
            <person name="Rast P."/>
            <person name="Oberbeckmann S."/>
            <person name="Bunk B."/>
            <person name="Jeske O."/>
            <person name="Meyerdierks A."/>
            <person name="Storesund J.E."/>
            <person name="Kallscheuer N."/>
            <person name="Luecker S."/>
            <person name="Lage O.M."/>
            <person name="Pohl T."/>
            <person name="Merkel B.J."/>
            <person name="Hornburger P."/>
            <person name="Mueller R.-W."/>
            <person name="Bruemmer F."/>
            <person name="Labrenz M."/>
            <person name="Spormann A.M."/>
            <person name="Op Den Camp H."/>
            <person name="Overmann J."/>
            <person name="Amann R."/>
            <person name="Jetten M.S.M."/>
            <person name="Mascher T."/>
            <person name="Medema M.H."/>
            <person name="Devos D.P."/>
            <person name="Kaster A.-K."/>
            <person name="Ovreas L."/>
            <person name="Rohde M."/>
            <person name="Galperin M.Y."/>
            <person name="Jogler C."/>
        </authorList>
    </citation>
    <scope>NUCLEOTIDE SEQUENCE [LARGE SCALE GENOMIC DNA]</scope>
    <source>
        <strain evidence="3 4">Poly51</strain>
    </source>
</reference>
<dbReference type="AlphaFoldDB" id="A0A5C6F783"/>
<evidence type="ECO:0000259" key="1">
    <source>
        <dbReference type="Pfam" id="PF01408"/>
    </source>
</evidence>
<evidence type="ECO:0000259" key="2">
    <source>
        <dbReference type="Pfam" id="PF19051"/>
    </source>
</evidence>
<protein>
    <submittedName>
        <fullName evidence="3">Inositol 2-dehydrogenase</fullName>
        <ecNumber evidence="3">1.1.1.18</ecNumber>
    </submittedName>
</protein>
<dbReference type="EC" id="1.1.1.18" evidence="3"/>
<dbReference type="Gene3D" id="3.40.50.720">
    <property type="entry name" value="NAD(P)-binding Rossmann-like Domain"/>
    <property type="match status" value="1"/>
</dbReference>
<dbReference type="SUPFAM" id="SSF51735">
    <property type="entry name" value="NAD(P)-binding Rossmann-fold domains"/>
    <property type="match status" value="1"/>
</dbReference>
<dbReference type="PANTHER" id="PTHR43818:SF5">
    <property type="entry name" value="OXIDOREDUCTASE FAMILY PROTEIN"/>
    <property type="match status" value="1"/>
</dbReference>
<dbReference type="InterPro" id="IPR043906">
    <property type="entry name" value="Gfo/Idh/MocA_OxRdtase_bact_C"/>
</dbReference>
<comment type="caution">
    <text evidence="3">The sequence shown here is derived from an EMBL/GenBank/DDBJ whole genome shotgun (WGS) entry which is preliminary data.</text>
</comment>
<dbReference type="OrthoDB" id="9788246at2"/>
<dbReference type="GO" id="GO:0050112">
    <property type="term" value="F:inositol 2-dehydrogenase (NAD+) activity"/>
    <property type="evidence" value="ECO:0007669"/>
    <property type="project" value="UniProtKB-EC"/>
</dbReference>
<gene>
    <name evidence="3" type="primary">iolG_10</name>
    <name evidence="3" type="ORF">Poly51_27490</name>
</gene>
<feature type="domain" description="Gfo/Idh/MocA-like oxidoreductase N-terminal" evidence="1">
    <location>
        <begin position="40"/>
        <end position="161"/>
    </location>
</feature>